<organism evidence="1 2">
    <name type="scientific">Schistosoma margrebowiei</name>
    <dbReference type="NCBI Taxonomy" id="48269"/>
    <lineage>
        <taxon>Eukaryota</taxon>
        <taxon>Metazoa</taxon>
        <taxon>Spiralia</taxon>
        <taxon>Lophotrochozoa</taxon>
        <taxon>Platyhelminthes</taxon>
        <taxon>Trematoda</taxon>
        <taxon>Digenea</taxon>
        <taxon>Strigeidida</taxon>
        <taxon>Schistosomatoidea</taxon>
        <taxon>Schistosomatidae</taxon>
        <taxon>Schistosoma</taxon>
    </lineage>
</organism>
<evidence type="ECO:0000313" key="1">
    <source>
        <dbReference type="EMBL" id="VDO86952.1"/>
    </source>
</evidence>
<evidence type="ECO:0000313" key="2">
    <source>
        <dbReference type="Proteomes" id="UP000277204"/>
    </source>
</evidence>
<proteinExistence type="predicted"/>
<dbReference type="EMBL" id="UZAI01004581">
    <property type="protein sequence ID" value="VDO86952.1"/>
    <property type="molecule type" value="Genomic_DNA"/>
</dbReference>
<sequence length="95" mass="10514">MKTSTSEGKHGIRWTVCTKIDDLGFADDQSLQSHTYEQMKVKKTSVAEAYASVDINVHKVKTKILNHNSKSTKPVTFDKGASKTDGNFHVPGQPH</sequence>
<accession>A0A183M0L8</accession>
<dbReference type="Proteomes" id="UP000277204">
    <property type="component" value="Unassembled WGS sequence"/>
</dbReference>
<gene>
    <name evidence="1" type="ORF">SMRZ_LOCUS9593</name>
</gene>
<reference evidence="1 2" key="1">
    <citation type="submission" date="2018-11" db="EMBL/GenBank/DDBJ databases">
        <authorList>
            <consortium name="Pathogen Informatics"/>
        </authorList>
    </citation>
    <scope>NUCLEOTIDE SEQUENCE [LARGE SCALE GENOMIC DNA]</scope>
    <source>
        <strain evidence="1 2">Zambia</strain>
    </source>
</reference>
<dbReference type="STRING" id="48269.A0A183M0L8"/>
<keyword evidence="2" id="KW-1185">Reference proteome</keyword>
<dbReference type="AlphaFoldDB" id="A0A183M0L8"/>
<protein>
    <submittedName>
        <fullName evidence="1">Uncharacterized protein</fullName>
    </submittedName>
</protein>
<name>A0A183M0L8_9TREM</name>